<dbReference type="Pfam" id="PF03466">
    <property type="entry name" value="LysR_substrate"/>
    <property type="match status" value="1"/>
</dbReference>
<protein>
    <submittedName>
        <fullName evidence="6">LysR family transcriptional regulator</fullName>
    </submittedName>
</protein>
<dbReference type="InterPro" id="IPR005119">
    <property type="entry name" value="LysR_subst-bd"/>
</dbReference>
<evidence type="ECO:0000256" key="1">
    <source>
        <dbReference type="ARBA" id="ARBA00009437"/>
    </source>
</evidence>
<dbReference type="GO" id="GO:0000976">
    <property type="term" value="F:transcription cis-regulatory region binding"/>
    <property type="evidence" value="ECO:0007669"/>
    <property type="project" value="TreeGrafter"/>
</dbReference>
<dbReference type="Gene3D" id="3.40.190.290">
    <property type="match status" value="1"/>
</dbReference>
<dbReference type="SUPFAM" id="SSF53850">
    <property type="entry name" value="Periplasmic binding protein-like II"/>
    <property type="match status" value="1"/>
</dbReference>
<evidence type="ECO:0000259" key="5">
    <source>
        <dbReference type="PROSITE" id="PS50931"/>
    </source>
</evidence>
<dbReference type="PANTHER" id="PTHR30126">
    <property type="entry name" value="HTH-TYPE TRANSCRIPTIONAL REGULATOR"/>
    <property type="match status" value="1"/>
</dbReference>
<organism evidence="6">
    <name type="scientific">Jonesiaceae bacterium BS-20</name>
    <dbReference type="NCBI Taxonomy" id="3120821"/>
    <lineage>
        <taxon>Bacteria</taxon>
        <taxon>Bacillati</taxon>
        <taxon>Actinomycetota</taxon>
        <taxon>Actinomycetes</taxon>
        <taxon>Micrococcales</taxon>
        <taxon>Jonesiaceae</taxon>
    </lineage>
</organism>
<evidence type="ECO:0000256" key="2">
    <source>
        <dbReference type="ARBA" id="ARBA00023015"/>
    </source>
</evidence>
<dbReference type="InterPro" id="IPR000847">
    <property type="entry name" value="LysR_HTH_N"/>
</dbReference>
<dbReference type="EMBL" id="CP146203">
    <property type="protein sequence ID" value="XBH21211.1"/>
    <property type="molecule type" value="Genomic_DNA"/>
</dbReference>
<dbReference type="SUPFAM" id="SSF46785">
    <property type="entry name" value="Winged helix' DNA-binding domain"/>
    <property type="match status" value="1"/>
</dbReference>
<evidence type="ECO:0000256" key="3">
    <source>
        <dbReference type="ARBA" id="ARBA00023125"/>
    </source>
</evidence>
<proteinExistence type="inferred from homology"/>
<keyword evidence="2" id="KW-0805">Transcription regulation</keyword>
<dbReference type="Gene3D" id="1.10.10.10">
    <property type="entry name" value="Winged helix-like DNA-binding domain superfamily/Winged helix DNA-binding domain"/>
    <property type="match status" value="1"/>
</dbReference>
<feature type="domain" description="HTH lysR-type" evidence="5">
    <location>
        <begin position="7"/>
        <end position="64"/>
    </location>
</feature>
<dbReference type="PROSITE" id="PS50931">
    <property type="entry name" value="HTH_LYSR"/>
    <property type="match status" value="1"/>
</dbReference>
<comment type="similarity">
    <text evidence="1">Belongs to the LysR transcriptional regulatory family.</text>
</comment>
<dbReference type="PANTHER" id="PTHR30126:SF39">
    <property type="entry name" value="HTH-TYPE TRANSCRIPTIONAL REGULATOR CYSL"/>
    <property type="match status" value="1"/>
</dbReference>
<reference evidence="6" key="1">
    <citation type="submission" date="2024-02" db="EMBL/GenBank/DDBJ databases">
        <title>Tomenella chthoni gen. nov. sp. nov., a member of the family Jonesiaceae isolated from bat guano.</title>
        <authorList>
            <person name="Miller S.L."/>
            <person name="King J."/>
            <person name="Sankaranarayanan K."/>
            <person name="Lawson P.A."/>
        </authorList>
    </citation>
    <scope>NUCLEOTIDE SEQUENCE</scope>
    <source>
        <strain evidence="6">BS-20</strain>
    </source>
</reference>
<dbReference type="InterPro" id="IPR036390">
    <property type="entry name" value="WH_DNA-bd_sf"/>
</dbReference>
<dbReference type="Pfam" id="PF00126">
    <property type="entry name" value="HTH_1"/>
    <property type="match status" value="1"/>
</dbReference>
<evidence type="ECO:0000256" key="4">
    <source>
        <dbReference type="ARBA" id="ARBA00023163"/>
    </source>
</evidence>
<evidence type="ECO:0000313" key="6">
    <source>
        <dbReference type="EMBL" id="XBH21211.1"/>
    </source>
</evidence>
<keyword evidence="4" id="KW-0804">Transcription</keyword>
<gene>
    <name evidence="6" type="ORF">V5R04_13480</name>
</gene>
<name>A0AAU7DWX6_9MICO</name>
<keyword evidence="3" id="KW-0238">DNA-binding</keyword>
<sequence>MFLNRVPDLSTLEIFTVVARTGAISKAARELGMSQQAVSARMRAFESTTRLAVLQRTTTGATLTPHGKALLEQVTRVLGTAQDLQREIEQLSGDHVSTLEISASQTIAEHLVPSWLMAFKRDAGQTTEGNVEVSVHVGNTQDVITFLRTQVVELGFIESPNIPSDFSHKVIGHDQVELVVAPEHPWAKLNAPLSIETLVKTPLIMRETGSGTRDVLEFEVARYGKVNVAAALELGTTSAVRSATVAGIAPSFLSLRTVAEDLTARRLIAIPTELGQVTRPLTALWNGPVHRLSPAAQDFLRLAQRTTK</sequence>
<dbReference type="InterPro" id="IPR036388">
    <property type="entry name" value="WH-like_DNA-bd_sf"/>
</dbReference>
<dbReference type="GO" id="GO:0003700">
    <property type="term" value="F:DNA-binding transcription factor activity"/>
    <property type="evidence" value="ECO:0007669"/>
    <property type="project" value="InterPro"/>
</dbReference>
<accession>A0AAU7DWX6</accession>
<dbReference type="AlphaFoldDB" id="A0AAU7DWX6"/>